<evidence type="ECO:0000313" key="10">
    <source>
        <dbReference type="Proteomes" id="UP001595997"/>
    </source>
</evidence>
<protein>
    <recommendedName>
        <fullName evidence="3">phospholipase D</fullName>
        <ecNumber evidence="3">3.1.4.4</ecNumber>
    </recommendedName>
</protein>
<feature type="region of interest" description="Disordered" evidence="7">
    <location>
        <begin position="215"/>
        <end position="235"/>
    </location>
</feature>
<keyword evidence="10" id="KW-1185">Reference proteome</keyword>
<proteinExistence type="inferred from homology"/>
<comment type="catalytic activity">
    <reaction evidence="1">
        <text>a 1,2-diacyl-sn-glycero-3-phosphocholine + H2O = a 1,2-diacyl-sn-glycero-3-phosphate + choline + H(+)</text>
        <dbReference type="Rhea" id="RHEA:14445"/>
        <dbReference type="ChEBI" id="CHEBI:15354"/>
        <dbReference type="ChEBI" id="CHEBI:15377"/>
        <dbReference type="ChEBI" id="CHEBI:15378"/>
        <dbReference type="ChEBI" id="CHEBI:57643"/>
        <dbReference type="ChEBI" id="CHEBI:58608"/>
        <dbReference type="EC" id="3.1.4.4"/>
    </reaction>
</comment>
<evidence type="ECO:0000256" key="3">
    <source>
        <dbReference type="ARBA" id="ARBA00012027"/>
    </source>
</evidence>
<dbReference type="Gene3D" id="3.30.870.10">
    <property type="entry name" value="Endonuclease Chain A"/>
    <property type="match status" value="2"/>
</dbReference>
<dbReference type="Pfam" id="PF13091">
    <property type="entry name" value="PLDc_2"/>
    <property type="match status" value="2"/>
</dbReference>
<evidence type="ECO:0000256" key="1">
    <source>
        <dbReference type="ARBA" id="ARBA00000798"/>
    </source>
</evidence>
<dbReference type="InterPro" id="IPR051406">
    <property type="entry name" value="PLD_domain"/>
</dbReference>
<dbReference type="InterPro" id="IPR025202">
    <property type="entry name" value="PLD-like_dom"/>
</dbReference>
<evidence type="ECO:0000256" key="5">
    <source>
        <dbReference type="ARBA" id="ARBA00022963"/>
    </source>
</evidence>
<reference evidence="10" key="1">
    <citation type="journal article" date="2019" name="Int. J. Syst. Evol. Microbiol.">
        <title>The Global Catalogue of Microorganisms (GCM) 10K type strain sequencing project: providing services to taxonomists for standard genome sequencing and annotation.</title>
        <authorList>
            <consortium name="The Broad Institute Genomics Platform"/>
            <consortium name="The Broad Institute Genome Sequencing Center for Infectious Disease"/>
            <person name="Wu L."/>
            <person name="Ma J."/>
        </authorList>
    </citation>
    <scope>NUCLEOTIDE SEQUENCE [LARGE SCALE GENOMIC DNA]</scope>
    <source>
        <strain evidence="10">CGMCC 4.7357</strain>
    </source>
</reference>
<accession>A0ABV9A6Y1</accession>
<organism evidence="9 10">
    <name type="scientific">Streptomyces ovatisporus</name>
    <dbReference type="NCBI Taxonomy" id="1128682"/>
    <lineage>
        <taxon>Bacteria</taxon>
        <taxon>Bacillati</taxon>
        <taxon>Actinomycetota</taxon>
        <taxon>Actinomycetes</taxon>
        <taxon>Kitasatosporales</taxon>
        <taxon>Streptomycetaceae</taxon>
        <taxon>Streptomyces</taxon>
    </lineage>
</organism>
<evidence type="ECO:0000256" key="4">
    <source>
        <dbReference type="ARBA" id="ARBA00022801"/>
    </source>
</evidence>
<feature type="domain" description="PLD phosphodiesterase" evidence="8">
    <location>
        <begin position="155"/>
        <end position="178"/>
    </location>
</feature>
<dbReference type="PANTHER" id="PTHR43856">
    <property type="entry name" value="CARDIOLIPIN HYDROLASE"/>
    <property type="match status" value="1"/>
</dbReference>
<gene>
    <name evidence="9" type="ORF">ACFPA8_15570</name>
</gene>
<dbReference type="EC" id="3.1.4.4" evidence="3"/>
<dbReference type="Proteomes" id="UP001595997">
    <property type="component" value="Unassembled WGS sequence"/>
</dbReference>
<dbReference type="RefSeq" id="WP_386448532.1">
    <property type="nucleotide sequence ID" value="NZ_JBHSFH010000007.1"/>
</dbReference>
<dbReference type="SUPFAM" id="SSF56024">
    <property type="entry name" value="Phospholipase D/nuclease"/>
    <property type="match status" value="2"/>
</dbReference>
<sequence length="517" mass="56362">MTDLVDETSAAVADPLRLADRVVRGGYFVTRRDAPNRSAFSPAPSNGDDPAAYAHCFTYAGGGSSIRTRLIDMIEGAERKIFVGVLCLGDTELREALVKAAGRLRGGVYVVSALDNKGLEQSINDDTTDVDRQMEYRNFRELTRHGIYVRGYPGLHAKFVVVDDRVALVSSANLVSRSFDTVGENGVVVTARDDVLRVARLFARLWQLSPWDMPPDRRTHPVQSRTAASDLAMPSPAGPGTGPLWTWGEQCHIADAVTDVIDRAKSELLLATFSVASMTYGLPRAAARPELLYEPVCRAVDRGVRVSLLLRGRNHLPAARAEATAFSEAGVEIVPDRLNHAKGVIADGVTGALFSANFVAKQGLTGGVELGMRLDGTHALAEATRYFKHVMNEANMSFVRDATAGELAGTLYAEALTPWPFPPTLRVVADGEHWTRLGKQQGMALYEHAEDGLLQLYIGRTRWTLLEVDGRWLLTPGEQGSGKGRAADIFESWLTRERTPEGTRRGLCPATLLRVDP</sequence>
<evidence type="ECO:0000259" key="8">
    <source>
        <dbReference type="PROSITE" id="PS50035"/>
    </source>
</evidence>
<evidence type="ECO:0000313" key="9">
    <source>
        <dbReference type="EMBL" id="MFC4495550.1"/>
    </source>
</evidence>
<evidence type="ECO:0000256" key="6">
    <source>
        <dbReference type="ARBA" id="ARBA00023098"/>
    </source>
</evidence>
<comment type="similarity">
    <text evidence="2">Belongs to the phospholipase D family.</text>
</comment>
<dbReference type="SMART" id="SM00155">
    <property type="entry name" value="PLDc"/>
    <property type="match status" value="2"/>
</dbReference>
<name>A0ABV9A6Y1_9ACTN</name>
<dbReference type="InterPro" id="IPR001736">
    <property type="entry name" value="PLipase_D/transphosphatidylase"/>
</dbReference>
<keyword evidence="4" id="KW-0378">Hydrolase</keyword>
<dbReference type="PANTHER" id="PTHR43856:SF1">
    <property type="entry name" value="MITOCHONDRIAL CARDIOLIPIN HYDROLASE"/>
    <property type="match status" value="1"/>
</dbReference>
<comment type="caution">
    <text evidence="9">The sequence shown here is derived from an EMBL/GenBank/DDBJ whole genome shotgun (WGS) entry which is preliminary data.</text>
</comment>
<keyword evidence="6" id="KW-0443">Lipid metabolism</keyword>
<dbReference type="PROSITE" id="PS50035">
    <property type="entry name" value="PLD"/>
    <property type="match status" value="1"/>
</dbReference>
<evidence type="ECO:0000256" key="2">
    <source>
        <dbReference type="ARBA" id="ARBA00008664"/>
    </source>
</evidence>
<keyword evidence="5" id="KW-0442">Lipid degradation</keyword>
<evidence type="ECO:0000256" key="7">
    <source>
        <dbReference type="SAM" id="MobiDB-lite"/>
    </source>
</evidence>
<dbReference type="EMBL" id="JBHSFH010000007">
    <property type="protein sequence ID" value="MFC4495550.1"/>
    <property type="molecule type" value="Genomic_DNA"/>
</dbReference>